<proteinExistence type="predicted"/>
<organism evidence="1 2">
    <name type="scientific">Podospora aff. communis PSN243</name>
    <dbReference type="NCBI Taxonomy" id="3040156"/>
    <lineage>
        <taxon>Eukaryota</taxon>
        <taxon>Fungi</taxon>
        <taxon>Dikarya</taxon>
        <taxon>Ascomycota</taxon>
        <taxon>Pezizomycotina</taxon>
        <taxon>Sordariomycetes</taxon>
        <taxon>Sordariomycetidae</taxon>
        <taxon>Sordariales</taxon>
        <taxon>Podosporaceae</taxon>
        <taxon>Podospora</taxon>
    </lineage>
</organism>
<keyword evidence="2" id="KW-1185">Reference proteome</keyword>
<sequence>MTDSPTPKRRRTKRQQPAPIAKTGLNYLENIPTEIQIMILKEVHIGNGRKDLASTIQASPTLFQTFASAKTMILIAPAVSDLGLVLRDAIAAIQARDLTSQSLYNVSNLERENFIATFKEDTARLAKLNESYRKDLTLAASGPVDYSVLTRGIDTPNMVVSVLRLNEATQHIVNIYEQSRFLNDGIAARVEAHCTNILPAPPSADDIDAYQSCIEPFTLSERRRLAQAFIRRERQLELFIPRTKQYWERYSSIGNEVKSELNQVQLDTALCALGCSPFQPWELEQMSQAHDFIIAACRHLMLNIRSGGARAIAKFVAGKFQKHHTLSRVGIEDLSAIILTSPATAPRVFSAVVRKLPMSIGTNHVAERLKIREKNGWPWQWSTYDDSYNLFCPGTVRYGLSEAGRMESQRQPRFLSRISTFETTPTRPPFGWADALDVSAPGDLEPDISLLRKWWFHMQFSVGHMRFQEKSIAHSVRPQQRGRIDIEVWKWWGFVFWDERRVKGLKLLMRGYDTAWFTQYPAA</sequence>
<protein>
    <submittedName>
        <fullName evidence="1">Uncharacterized protein</fullName>
    </submittedName>
</protein>
<dbReference type="AlphaFoldDB" id="A0AAV9GI71"/>
<evidence type="ECO:0000313" key="1">
    <source>
        <dbReference type="EMBL" id="KAK4447421.1"/>
    </source>
</evidence>
<reference evidence="1" key="2">
    <citation type="submission" date="2023-05" db="EMBL/GenBank/DDBJ databases">
        <authorList>
            <consortium name="Lawrence Berkeley National Laboratory"/>
            <person name="Steindorff A."/>
            <person name="Hensen N."/>
            <person name="Bonometti L."/>
            <person name="Westerberg I."/>
            <person name="Brannstrom I.O."/>
            <person name="Guillou S."/>
            <person name="Cros-Aarteil S."/>
            <person name="Calhoun S."/>
            <person name="Haridas S."/>
            <person name="Kuo A."/>
            <person name="Mondo S."/>
            <person name="Pangilinan J."/>
            <person name="Riley R."/>
            <person name="Labutti K."/>
            <person name="Andreopoulos B."/>
            <person name="Lipzen A."/>
            <person name="Chen C."/>
            <person name="Yanf M."/>
            <person name="Daum C."/>
            <person name="Ng V."/>
            <person name="Clum A."/>
            <person name="Ohm R."/>
            <person name="Martin F."/>
            <person name="Silar P."/>
            <person name="Natvig D."/>
            <person name="Lalanne C."/>
            <person name="Gautier V."/>
            <person name="Ament-Velasquez S.L."/>
            <person name="Kruys A."/>
            <person name="Hutchinson M.I."/>
            <person name="Powell A.J."/>
            <person name="Barry K."/>
            <person name="Miller A.N."/>
            <person name="Grigoriev I.V."/>
            <person name="Debuchy R."/>
            <person name="Gladieux P."/>
            <person name="Thoren M.H."/>
            <person name="Johannesson H."/>
        </authorList>
    </citation>
    <scope>NUCLEOTIDE SEQUENCE</scope>
    <source>
        <strain evidence="1">PSN243</strain>
    </source>
</reference>
<dbReference type="EMBL" id="MU865950">
    <property type="protein sequence ID" value="KAK4447421.1"/>
    <property type="molecule type" value="Genomic_DNA"/>
</dbReference>
<comment type="caution">
    <text evidence="1">The sequence shown here is derived from an EMBL/GenBank/DDBJ whole genome shotgun (WGS) entry which is preliminary data.</text>
</comment>
<accession>A0AAV9GI71</accession>
<gene>
    <name evidence="1" type="ORF">QBC34DRAFT_132516</name>
</gene>
<name>A0AAV9GI71_9PEZI</name>
<reference evidence="1" key="1">
    <citation type="journal article" date="2023" name="Mol. Phylogenet. Evol.">
        <title>Genome-scale phylogeny and comparative genomics of the fungal order Sordariales.</title>
        <authorList>
            <person name="Hensen N."/>
            <person name="Bonometti L."/>
            <person name="Westerberg I."/>
            <person name="Brannstrom I.O."/>
            <person name="Guillou S."/>
            <person name="Cros-Aarteil S."/>
            <person name="Calhoun S."/>
            <person name="Haridas S."/>
            <person name="Kuo A."/>
            <person name="Mondo S."/>
            <person name="Pangilinan J."/>
            <person name="Riley R."/>
            <person name="LaButti K."/>
            <person name="Andreopoulos B."/>
            <person name="Lipzen A."/>
            <person name="Chen C."/>
            <person name="Yan M."/>
            <person name="Daum C."/>
            <person name="Ng V."/>
            <person name="Clum A."/>
            <person name="Steindorff A."/>
            <person name="Ohm R.A."/>
            <person name="Martin F."/>
            <person name="Silar P."/>
            <person name="Natvig D.O."/>
            <person name="Lalanne C."/>
            <person name="Gautier V."/>
            <person name="Ament-Velasquez S.L."/>
            <person name="Kruys A."/>
            <person name="Hutchinson M.I."/>
            <person name="Powell A.J."/>
            <person name="Barry K."/>
            <person name="Miller A.N."/>
            <person name="Grigoriev I.V."/>
            <person name="Debuchy R."/>
            <person name="Gladieux P."/>
            <person name="Hiltunen Thoren M."/>
            <person name="Johannesson H."/>
        </authorList>
    </citation>
    <scope>NUCLEOTIDE SEQUENCE</scope>
    <source>
        <strain evidence="1">PSN243</strain>
    </source>
</reference>
<evidence type="ECO:0000313" key="2">
    <source>
        <dbReference type="Proteomes" id="UP001321760"/>
    </source>
</evidence>
<dbReference type="Proteomes" id="UP001321760">
    <property type="component" value="Unassembled WGS sequence"/>
</dbReference>